<dbReference type="EMBL" id="ML738306">
    <property type="protein sequence ID" value="KAE8316497.1"/>
    <property type="molecule type" value="Genomic_DNA"/>
</dbReference>
<dbReference type="SUPFAM" id="SSF49764">
    <property type="entry name" value="HSP20-like chaperones"/>
    <property type="match status" value="1"/>
</dbReference>
<dbReference type="CDD" id="cd06465">
    <property type="entry name" value="p23_hB-ind1_like"/>
    <property type="match status" value="1"/>
</dbReference>
<evidence type="ECO:0000256" key="1">
    <source>
        <dbReference type="ARBA" id="ARBA00025733"/>
    </source>
</evidence>
<dbReference type="GO" id="GO:0005634">
    <property type="term" value="C:nucleus"/>
    <property type="evidence" value="ECO:0007669"/>
    <property type="project" value="TreeGrafter"/>
</dbReference>
<dbReference type="Pfam" id="PF04969">
    <property type="entry name" value="CS"/>
    <property type="match status" value="1"/>
</dbReference>
<protein>
    <submittedName>
        <fullName evidence="4">HSP20-like chaperone</fullName>
    </submittedName>
</protein>
<dbReference type="GO" id="GO:0051087">
    <property type="term" value="F:protein-folding chaperone binding"/>
    <property type="evidence" value="ECO:0007669"/>
    <property type="project" value="TreeGrafter"/>
</dbReference>
<keyword evidence="5" id="KW-1185">Reference proteome</keyword>
<feature type="compositionally biased region" description="Gly residues" evidence="2">
    <location>
        <begin position="287"/>
        <end position="301"/>
    </location>
</feature>
<dbReference type="Proteomes" id="UP000325433">
    <property type="component" value="Unassembled WGS sequence"/>
</dbReference>
<sequence>MVSQRTEFLGNVIALRVRQFSFVTVISIVVHLVDPESNMIVGQRTDDPVPAESAGSADIIRKQVKQRVNRVRVPVLSRADHQQCLNFFSFQLTLHDNIPFHCPIYPPFHLHFLLASPVAHLTFIMPELSKVHPEVTWAQRSSADDAERNYLYVNIKAPDVDRKEATLKITPTNVTFAGDSKKGVRYEVSLDLYAEIDPENSKVNHSDREVELVLRKKELKEEYWPRLLKDSQKVHFLKTNFDKWVDEDEQDEAPEEDYANNFGGLDALGGGEGGGLGNIDFSKLGAGLEGMGGAPGLGAEGAEGESDDEEMPELEEADKDAGESAKSTKIQEVS</sequence>
<dbReference type="PROSITE" id="PS51203">
    <property type="entry name" value="CS"/>
    <property type="match status" value="1"/>
</dbReference>
<evidence type="ECO:0000256" key="2">
    <source>
        <dbReference type="SAM" id="MobiDB-lite"/>
    </source>
</evidence>
<evidence type="ECO:0000313" key="5">
    <source>
        <dbReference type="Proteomes" id="UP000325433"/>
    </source>
</evidence>
<reference evidence="5" key="1">
    <citation type="submission" date="2019-04" db="EMBL/GenBank/DDBJ databases">
        <title>Friends and foes A comparative genomics studyof 23 Aspergillus species from section Flavi.</title>
        <authorList>
            <consortium name="DOE Joint Genome Institute"/>
            <person name="Kjaerbolling I."/>
            <person name="Vesth T."/>
            <person name="Frisvad J.C."/>
            <person name="Nybo J.L."/>
            <person name="Theobald S."/>
            <person name="Kildgaard S."/>
            <person name="Isbrandt T."/>
            <person name="Kuo A."/>
            <person name="Sato A."/>
            <person name="Lyhne E.K."/>
            <person name="Kogle M.E."/>
            <person name="Wiebenga A."/>
            <person name="Kun R.S."/>
            <person name="Lubbers R.J."/>
            <person name="Makela M.R."/>
            <person name="Barry K."/>
            <person name="Chovatia M."/>
            <person name="Clum A."/>
            <person name="Daum C."/>
            <person name="Haridas S."/>
            <person name="He G."/>
            <person name="LaButti K."/>
            <person name="Lipzen A."/>
            <person name="Mondo S."/>
            <person name="Riley R."/>
            <person name="Salamov A."/>
            <person name="Simmons B.A."/>
            <person name="Magnuson J.K."/>
            <person name="Henrissat B."/>
            <person name="Mortensen U.H."/>
            <person name="Larsen T.O."/>
            <person name="Devries R.P."/>
            <person name="Grigoriev I.V."/>
            <person name="Machida M."/>
            <person name="Baker S.E."/>
            <person name="Andersen M.R."/>
        </authorList>
    </citation>
    <scope>NUCLEOTIDE SEQUENCE [LARGE SCALE GENOMIC DNA]</scope>
    <source>
        <strain evidence="5">CBS 130015</strain>
    </source>
</reference>
<comment type="similarity">
    <text evidence="1">Belongs to the p23/wos2 family.</text>
</comment>
<dbReference type="GO" id="GO:0006457">
    <property type="term" value="P:protein folding"/>
    <property type="evidence" value="ECO:0007669"/>
    <property type="project" value="TreeGrafter"/>
</dbReference>
<gene>
    <name evidence="4" type="ORF">BDV41DRAFT_573778</name>
</gene>
<feature type="region of interest" description="Disordered" evidence="2">
    <location>
        <begin position="279"/>
        <end position="334"/>
    </location>
</feature>
<evidence type="ECO:0000259" key="3">
    <source>
        <dbReference type="PROSITE" id="PS51203"/>
    </source>
</evidence>
<feature type="compositionally biased region" description="Polar residues" evidence="2">
    <location>
        <begin position="325"/>
        <end position="334"/>
    </location>
</feature>
<dbReference type="GO" id="GO:0051879">
    <property type="term" value="F:Hsp90 protein binding"/>
    <property type="evidence" value="ECO:0007669"/>
    <property type="project" value="InterPro"/>
</dbReference>
<dbReference type="GO" id="GO:0005829">
    <property type="term" value="C:cytosol"/>
    <property type="evidence" value="ECO:0007669"/>
    <property type="project" value="TreeGrafter"/>
</dbReference>
<dbReference type="PANTHER" id="PTHR22932">
    <property type="entry name" value="TELOMERASE-BINDING PROTEIN P23 HSP90 CO-CHAPERONE"/>
    <property type="match status" value="1"/>
</dbReference>
<dbReference type="InterPro" id="IPR045250">
    <property type="entry name" value="p23-like"/>
</dbReference>
<dbReference type="InterPro" id="IPR008978">
    <property type="entry name" value="HSP20-like_chaperone"/>
</dbReference>
<feature type="domain" description="CS" evidence="3">
    <location>
        <begin position="130"/>
        <end position="228"/>
    </location>
</feature>
<evidence type="ECO:0000313" key="4">
    <source>
        <dbReference type="EMBL" id="KAE8316497.1"/>
    </source>
</evidence>
<dbReference type="PANTHER" id="PTHR22932:SF1">
    <property type="entry name" value="CO-CHAPERONE PROTEIN DAF-41"/>
    <property type="match status" value="1"/>
</dbReference>
<dbReference type="GO" id="GO:0051131">
    <property type="term" value="P:chaperone-mediated protein complex assembly"/>
    <property type="evidence" value="ECO:0007669"/>
    <property type="project" value="TreeGrafter"/>
</dbReference>
<organism evidence="4 5">
    <name type="scientific">Aspergillus transmontanensis</name>
    <dbReference type="NCBI Taxonomy" id="1034304"/>
    <lineage>
        <taxon>Eukaryota</taxon>
        <taxon>Fungi</taxon>
        <taxon>Dikarya</taxon>
        <taxon>Ascomycota</taxon>
        <taxon>Pezizomycotina</taxon>
        <taxon>Eurotiomycetes</taxon>
        <taxon>Eurotiomycetidae</taxon>
        <taxon>Eurotiales</taxon>
        <taxon>Aspergillaceae</taxon>
        <taxon>Aspergillus</taxon>
        <taxon>Aspergillus subgen. Circumdati</taxon>
    </lineage>
</organism>
<proteinExistence type="inferred from homology"/>
<dbReference type="InterPro" id="IPR007052">
    <property type="entry name" value="CS_dom"/>
</dbReference>
<dbReference type="AlphaFoldDB" id="A0A5N6W6N1"/>
<accession>A0A5N6W6N1</accession>
<feature type="compositionally biased region" description="Acidic residues" evidence="2">
    <location>
        <begin position="302"/>
        <end position="318"/>
    </location>
</feature>
<dbReference type="FunFam" id="2.60.40.790:FF:000013">
    <property type="entry name" value="Very-long-chain (3R)-3-hydroxyacyl-CoA dehydratase"/>
    <property type="match status" value="1"/>
</dbReference>
<name>A0A5N6W6N1_9EURO</name>
<dbReference type="Gene3D" id="2.60.40.790">
    <property type="match status" value="1"/>
</dbReference>